<dbReference type="SMART" id="SM00367">
    <property type="entry name" value="LRR_CC"/>
    <property type="match status" value="2"/>
</dbReference>
<protein>
    <submittedName>
        <fullName evidence="1">Distal membrane arm assembly component 2</fullName>
    </submittedName>
</protein>
<dbReference type="InterPro" id="IPR032675">
    <property type="entry name" value="LRR_dom_sf"/>
</dbReference>
<evidence type="ECO:0000313" key="2">
    <source>
        <dbReference type="Proteomes" id="UP000000539"/>
    </source>
</evidence>
<dbReference type="GeneTree" id="ENSGT00940000160500"/>
<reference evidence="1" key="2">
    <citation type="submission" date="2025-08" db="UniProtKB">
        <authorList>
            <consortium name="Ensembl"/>
        </authorList>
    </citation>
    <scope>IDENTIFICATION</scope>
    <source>
        <strain evidence="1">broiler</strain>
    </source>
</reference>
<accession>A0A8V0Y5R0</accession>
<dbReference type="OrthoDB" id="5859291at2759"/>
<organism evidence="1 2">
    <name type="scientific">Gallus gallus</name>
    <name type="common">Chicken</name>
    <dbReference type="NCBI Taxonomy" id="9031"/>
    <lineage>
        <taxon>Eukaryota</taxon>
        <taxon>Metazoa</taxon>
        <taxon>Chordata</taxon>
        <taxon>Craniata</taxon>
        <taxon>Vertebrata</taxon>
        <taxon>Euteleostomi</taxon>
        <taxon>Archelosauria</taxon>
        <taxon>Archosauria</taxon>
        <taxon>Dinosauria</taxon>
        <taxon>Saurischia</taxon>
        <taxon>Theropoda</taxon>
        <taxon>Coelurosauria</taxon>
        <taxon>Aves</taxon>
        <taxon>Neognathae</taxon>
        <taxon>Galloanserae</taxon>
        <taxon>Galliformes</taxon>
        <taxon>Phasianidae</taxon>
        <taxon>Phasianinae</taxon>
        <taxon>Gallus</taxon>
    </lineage>
</organism>
<keyword evidence="2" id="KW-1185">Reference proteome</keyword>
<dbReference type="SUPFAM" id="SSF52047">
    <property type="entry name" value="RNI-like"/>
    <property type="match status" value="1"/>
</dbReference>
<dbReference type="Ensembl" id="ENSGALT00010019836.1">
    <property type="protein sequence ID" value="ENSGALP00010011384.1"/>
    <property type="gene ID" value="ENSGALG00010008295.1"/>
</dbReference>
<evidence type="ECO:0000313" key="1">
    <source>
        <dbReference type="Ensembl" id="ENSGALP00010011384.1"/>
    </source>
</evidence>
<reference evidence="1" key="1">
    <citation type="submission" date="2020-11" db="EMBL/GenBank/DDBJ databases">
        <title>Gallus gallus (Chicken) genome, bGalGal1, GRCg7b, maternal haplotype autosomes + Z &amp; W.</title>
        <authorList>
            <person name="Warren W."/>
            <person name="Formenti G."/>
            <person name="Fedrigo O."/>
            <person name="Haase B."/>
            <person name="Mountcastle J."/>
            <person name="Balacco J."/>
            <person name="Tracey A."/>
            <person name="Schneider V."/>
            <person name="Okimoto R."/>
            <person name="Cheng H."/>
            <person name="Hawken R."/>
            <person name="Howe K."/>
            <person name="Jarvis E.D."/>
        </authorList>
    </citation>
    <scope>NUCLEOTIDE SEQUENCE [LARGE SCALE GENOMIC DNA]</scope>
    <source>
        <strain evidence="1">Broiler</strain>
    </source>
</reference>
<dbReference type="AlphaFoldDB" id="A0A8V0Y5R0"/>
<dbReference type="Proteomes" id="UP000000539">
    <property type="component" value="Chromosome 38"/>
</dbReference>
<dbReference type="InterPro" id="IPR006553">
    <property type="entry name" value="Leu-rich_rpt_Cys-con_subtyp"/>
</dbReference>
<reference evidence="1" key="3">
    <citation type="submission" date="2025-09" db="UniProtKB">
        <authorList>
            <consortium name="Ensembl"/>
        </authorList>
    </citation>
    <scope>IDENTIFICATION</scope>
    <source>
        <strain evidence="1">broiler</strain>
    </source>
</reference>
<sequence>MAAALAIRGLRGGRIPPPPHPTGPLRGAASGALQRLGEWFYEVEVVLGWAERLRRRRLRRKNAFEGQQRWLCADSRGRWSPEVLQFHHVPVVAVDLSGSQLTYDGLDNFVLLTKLQHLDLSGCPHVDDWALGRLHVFGDSLQELSVARCPRVTERGLATLHQLPKLRCLDVGGLAVQSPGLLRILLEEMLPQCRVLGMEMEEGDPPEAPPELGQPPPLCDSAVIGGRVVPKWH</sequence>
<dbReference type="Gene3D" id="3.80.10.10">
    <property type="entry name" value="Ribonuclease Inhibitor"/>
    <property type="match status" value="1"/>
</dbReference>
<gene>
    <name evidence="1" type="primary">DMAC2</name>
</gene>
<name>A0A8V0Y5R0_CHICK</name>
<proteinExistence type="predicted"/>